<feature type="region of interest" description="Disordered" evidence="1">
    <location>
        <begin position="1"/>
        <end position="32"/>
    </location>
</feature>
<dbReference type="Proteomes" id="UP000605568">
    <property type="component" value="Unassembled WGS sequence"/>
</dbReference>
<organism evidence="2 3">
    <name type="scientific">Lentzea cavernae</name>
    <dbReference type="NCBI Taxonomy" id="2020703"/>
    <lineage>
        <taxon>Bacteria</taxon>
        <taxon>Bacillati</taxon>
        <taxon>Actinomycetota</taxon>
        <taxon>Actinomycetes</taxon>
        <taxon>Pseudonocardiales</taxon>
        <taxon>Pseudonocardiaceae</taxon>
        <taxon>Lentzea</taxon>
    </lineage>
</organism>
<feature type="compositionally biased region" description="Acidic residues" evidence="1">
    <location>
        <begin position="1"/>
        <end position="18"/>
    </location>
</feature>
<evidence type="ECO:0000256" key="1">
    <source>
        <dbReference type="SAM" id="MobiDB-lite"/>
    </source>
</evidence>
<comment type="caution">
    <text evidence="2">The sequence shown here is derived from an EMBL/GenBank/DDBJ whole genome shotgun (WGS) entry which is preliminary data.</text>
</comment>
<evidence type="ECO:0000313" key="2">
    <source>
        <dbReference type="EMBL" id="GHH56822.1"/>
    </source>
</evidence>
<dbReference type="RefSeq" id="WP_191304183.1">
    <property type="nucleotide sequence ID" value="NZ_BNAR01000017.1"/>
</dbReference>
<accession>A0ABQ3MPQ3</accession>
<name>A0ABQ3MPQ3_9PSEU</name>
<gene>
    <name evidence="2" type="ORF">GCM10017774_75380</name>
</gene>
<sequence length="123" mass="14181">MNEVASDEDWSYTVDEDGMVVPSGPPGTTENARIGLETLFDPIGNLDAAEDFLVQWRVLRDEHGPKYSIDTPSACVERLDEEWTEVQDLYGQFEDFRMRAAEFERALVRLVEFMKTPEFKKSR</sequence>
<proteinExistence type="predicted"/>
<reference evidence="3" key="1">
    <citation type="journal article" date="2019" name="Int. J. Syst. Evol. Microbiol.">
        <title>The Global Catalogue of Microorganisms (GCM) 10K type strain sequencing project: providing services to taxonomists for standard genome sequencing and annotation.</title>
        <authorList>
            <consortium name="The Broad Institute Genomics Platform"/>
            <consortium name="The Broad Institute Genome Sequencing Center for Infectious Disease"/>
            <person name="Wu L."/>
            <person name="Ma J."/>
        </authorList>
    </citation>
    <scope>NUCLEOTIDE SEQUENCE [LARGE SCALE GENOMIC DNA]</scope>
    <source>
        <strain evidence="3">CGMCC 4.7367</strain>
    </source>
</reference>
<dbReference type="EMBL" id="BNAR01000017">
    <property type="protein sequence ID" value="GHH56822.1"/>
    <property type="molecule type" value="Genomic_DNA"/>
</dbReference>
<evidence type="ECO:0000313" key="3">
    <source>
        <dbReference type="Proteomes" id="UP000605568"/>
    </source>
</evidence>
<keyword evidence="3" id="KW-1185">Reference proteome</keyword>
<protein>
    <submittedName>
        <fullName evidence="2">Uncharacterized protein</fullName>
    </submittedName>
</protein>